<evidence type="ECO:0000256" key="2">
    <source>
        <dbReference type="ARBA" id="ARBA00022679"/>
    </source>
</evidence>
<dbReference type="Proteomes" id="UP000298030">
    <property type="component" value="Unassembled WGS sequence"/>
</dbReference>
<protein>
    <recommendedName>
        <fullName evidence="4">Kinase</fullName>
        <ecNumber evidence="4">2.7.-.-</ecNumber>
    </recommendedName>
</protein>
<dbReference type="GO" id="GO:0046854">
    <property type="term" value="P:phosphatidylinositol phosphate biosynthetic process"/>
    <property type="evidence" value="ECO:0007669"/>
    <property type="project" value="TreeGrafter"/>
</dbReference>
<dbReference type="AlphaFoldDB" id="A0A4Y7TN07"/>
<dbReference type="PANTHER" id="PTHR12400">
    <property type="entry name" value="INOSITOL POLYPHOSPHATE KINASE"/>
    <property type="match status" value="1"/>
</dbReference>
<dbReference type="OrthoDB" id="2573163at2759"/>
<evidence type="ECO:0000256" key="3">
    <source>
        <dbReference type="ARBA" id="ARBA00022777"/>
    </source>
</evidence>
<evidence type="ECO:0000313" key="5">
    <source>
        <dbReference type="EMBL" id="TEB35341.1"/>
    </source>
</evidence>
<dbReference type="STRING" id="71717.A0A4Y7TN07"/>
<dbReference type="Pfam" id="PF03770">
    <property type="entry name" value="IPK"/>
    <property type="match status" value="1"/>
</dbReference>
<comment type="similarity">
    <text evidence="1 4">Belongs to the inositol phosphokinase (IPK) family.</text>
</comment>
<accession>A0A4Y7TN07</accession>
<evidence type="ECO:0000256" key="1">
    <source>
        <dbReference type="ARBA" id="ARBA00007374"/>
    </source>
</evidence>
<dbReference type="InterPro" id="IPR038286">
    <property type="entry name" value="IPK_sf"/>
</dbReference>
<dbReference type="PANTHER" id="PTHR12400:SF21">
    <property type="entry name" value="KINASE"/>
    <property type="match status" value="1"/>
</dbReference>
<dbReference type="GO" id="GO:0005634">
    <property type="term" value="C:nucleus"/>
    <property type="evidence" value="ECO:0007669"/>
    <property type="project" value="TreeGrafter"/>
</dbReference>
<proteinExistence type="inferred from homology"/>
<evidence type="ECO:0000256" key="4">
    <source>
        <dbReference type="RuleBase" id="RU363090"/>
    </source>
</evidence>
<keyword evidence="6" id="KW-1185">Reference proteome</keyword>
<name>A0A4Y7TN07_COPMI</name>
<keyword evidence="2 4" id="KW-0808">Transferase</keyword>
<sequence>MSEEQLPHIPLRPFRNQVGGHSAIYKFTRQAVCKPLVSRENLFYEAVEREAPPLLDFIPRYLGVMLVSYRRDNFILMEDLTGRLKHPCVMDVKMGTRQYGLDATYAKKKSQRAKCKKTTSAELGVRVCGMQVWNHATQSYVTQDKYRGRNIKPAQFDSVIESFLFDGERLLAYQIPVLLQKLYALARIINRLKGFRFYGCSLLLIYDGDKESQEDKTQKAPGYHTDVDPESGLLYARFPPHYPDEPDRGFLFGLKKLTESLEGLWNRERIRRIKAARDDPEFSQTQLAPLPTDGKEIFDEIFSELGYVST</sequence>
<keyword evidence="3 4" id="KW-0418">Kinase</keyword>
<dbReference type="Gene3D" id="3.30.470.160">
    <property type="entry name" value="Inositol polyphosphate kinase"/>
    <property type="match status" value="1"/>
</dbReference>
<dbReference type="EC" id="2.7.-.-" evidence="4"/>
<dbReference type="EMBL" id="QPFP01000007">
    <property type="protein sequence ID" value="TEB35341.1"/>
    <property type="molecule type" value="Genomic_DNA"/>
</dbReference>
<evidence type="ECO:0000313" key="6">
    <source>
        <dbReference type="Proteomes" id="UP000298030"/>
    </source>
</evidence>
<comment type="caution">
    <text evidence="5">The sequence shown here is derived from an EMBL/GenBank/DDBJ whole genome shotgun (WGS) entry which is preliminary data.</text>
</comment>
<gene>
    <name evidence="5" type="ORF">FA13DRAFT_1624079</name>
</gene>
<dbReference type="GO" id="GO:0008440">
    <property type="term" value="F:inositol-1,4,5-trisphosphate 3-kinase activity"/>
    <property type="evidence" value="ECO:0007669"/>
    <property type="project" value="TreeGrafter"/>
</dbReference>
<dbReference type="GO" id="GO:0032958">
    <property type="term" value="P:inositol phosphate biosynthetic process"/>
    <property type="evidence" value="ECO:0007669"/>
    <property type="project" value="InterPro"/>
</dbReference>
<dbReference type="SUPFAM" id="SSF56104">
    <property type="entry name" value="SAICAR synthase-like"/>
    <property type="match status" value="1"/>
</dbReference>
<dbReference type="GO" id="GO:0000824">
    <property type="term" value="F:inositol-1,4,5,6-tetrakisphosphate 3-kinase activity"/>
    <property type="evidence" value="ECO:0007669"/>
    <property type="project" value="TreeGrafter"/>
</dbReference>
<reference evidence="5 6" key="1">
    <citation type="journal article" date="2019" name="Nat. Ecol. Evol.">
        <title>Megaphylogeny resolves global patterns of mushroom evolution.</title>
        <authorList>
            <person name="Varga T."/>
            <person name="Krizsan K."/>
            <person name="Foldi C."/>
            <person name="Dima B."/>
            <person name="Sanchez-Garcia M."/>
            <person name="Sanchez-Ramirez S."/>
            <person name="Szollosi G.J."/>
            <person name="Szarkandi J.G."/>
            <person name="Papp V."/>
            <person name="Albert L."/>
            <person name="Andreopoulos W."/>
            <person name="Angelini C."/>
            <person name="Antonin V."/>
            <person name="Barry K.W."/>
            <person name="Bougher N.L."/>
            <person name="Buchanan P."/>
            <person name="Buyck B."/>
            <person name="Bense V."/>
            <person name="Catcheside P."/>
            <person name="Chovatia M."/>
            <person name="Cooper J."/>
            <person name="Damon W."/>
            <person name="Desjardin D."/>
            <person name="Finy P."/>
            <person name="Geml J."/>
            <person name="Haridas S."/>
            <person name="Hughes K."/>
            <person name="Justo A."/>
            <person name="Karasinski D."/>
            <person name="Kautmanova I."/>
            <person name="Kiss B."/>
            <person name="Kocsube S."/>
            <person name="Kotiranta H."/>
            <person name="LaButti K.M."/>
            <person name="Lechner B.E."/>
            <person name="Liimatainen K."/>
            <person name="Lipzen A."/>
            <person name="Lukacs Z."/>
            <person name="Mihaltcheva S."/>
            <person name="Morgado L.N."/>
            <person name="Niskanen T."/>
            <person name="Noordeloos M.E."/>
            <person name="Ohm R.A."/>
            <person name="Ortiz-Santana B."/>
            <person name="Ovrebo C."/>
            <person name="Racz N."/>
            <person name="Riley R."/>
            <person name="Savchenko A."/>
            <person name="Shiryaev A."/>
            <person name="Soop K."/>
            <person name="Spirin V."/>
            <person name="Szebenyi C."/>
            <person name="Tomsovsky M."/>
            <person name="Tulloss R.E."/>
            <person name="Uehling J."/>
            <person name="Grigoriev I.V."/>
            <person name="Vagvolgyi C."/>
            <person name="Papp T."/>
            <person name="Martin F.M."/>
            <person name="Miettinen O."/>
            <person name="Hibbett D.S."/>
            <person name="Nagy L.G."/>
        </authorList>
    </citation>
    <scope>NUCLEOTIDE SEQUENCE [LARGE SCALE GENOMIC DNA]</scope>
    <source>
        <strain evidence="5 6">FP101781</strain>
    </source>
</reference>
<dbReference type="GO" id="GO:0005737">
    <property type="term" value="C:cytoplasm"/>
    <property type="evidence" value="ECO:0007669"/>
    <property type="project" value="TreeGrafter"/>
</dbReference>
<organism evidence="5 6">
    <name type="scientific">Coprinellus micaceus</name>
    <name type="common">Glistening ink-cap mushroom</name>
    <name type="synonym">Coprinus micaceus</name>
    <dbReference type="NCBI Taxonomy" id="71717"/>
    <lineage>
        <taxon>Eukaryota</taxon>
        <taxon>Fungi</taxon>
        <taxon>Dikarya</taxon>
        <taxon>Basidiomycota</taxon>
        <taxon>Agaricomycotina</taxon>
        <taxon>Agaricomycetes</taxon>
        <taxon>Agaricomycetidae</taxon>
        <taxon>Agaricales</taxon>
        <taxon>Agaricineae</taxon>
        <taxon>Psathyrellaceae</taxon>
        <taxon>Coprinellus</taxon>
    </lineage>
</organism>
<dbReference type="InterPro" id="IPR005522">
    <property type="entry name" value="IPK"/>
</dbReference>